<dbReference type="InterPro" id="IPR017896">
    <property type="entry name" value="4Fe4S_Fe-S-bd"/>
</dbReference>
<evidence type="ECO:0000313" key="7">
    <source>
        <dbReference type="Proteomes" id="UP000006695"/>
    </source>
</evidence>
<proteinExistence type="predicted"/>
<keyword evidence="4" id="KW-0411">Iron-sulfur</keyword>
<dbReference type="PROSITE" id="PS51379">
    <property type="entry name" value="4FE4S_FER_2"/>
    <property type="match status" value="3"/>
</dbReference>
<dbReference type="PANTHER" id="PTHR43177:SF3">
    <property type="entry name" value="PROTEIN NRFC HOMOLOG"/>
    <property type="match status" value="1"/>
</dbReference>
<dbReference type="EMBL" id="CP000698">
    <property type="protein sequence ID" value="ABQ24828.1"/>
    <property type="molecule type" value="Genomic_DNA"/>
</dbReference>
<gene>
    <name evidence="6" type="ordered locus">Gura_0616</name>
</gene>
<dbReference type="GO" id="GO:0051539">
    <property type="term" value="F:4 iron, 4 sulfur cluster binding"/>
    <property type="evidence" value="ECO:0007669"/>
    <property type="project" value="UniProtKB-KW"/>
</dbReference>
<feature type="domain" description="4Fe-4S ferredoxin-type" evidence="5">
    <location>
        <begin position="45"/>
        <end position="80"/>
    </location>
</feature>
<dbReference type="PANTHER" id="PTHR43177">
    <property type="entry name" value="PROTEIN NRFC"/>
    <property type="match status" value="1"/>
</dbReference>
<dbReference type="OrthoDB" id="9789030at2"/>
<feature type="domain" description="4Fe-4S ferredoxin-type" evidence="5">
    <location>
        <begin position="82"/>
        <end position="111"/>
    </location>
</feature>
<name>A5GC65_GEOUR</name>
<dbReference type="CDD" id="cd10563">
    <property type="entry name" value="CooF_like"/>
    <property type="match status" value="1"/>
</dbReference>
<keyword evidence="1" id="KW-0004">4Fe-4S</keyword>
<keyword evidence="2" id="KW-0479">Metal-binding</keyword>
<protein>
    <submittedName>
        <fullName evidence="6">4Fe-4S ferredoxin, iron-sulfur binding domain protein</fullName>
    </submittedName>
</protein>
<feature type="domain" description="4Fe-4S ferredoxin-type" evidence="5">
    <location>
        <begin position="2"/>
        <end position="24"/>
    </location>
</feature>
<dbReference type="KEGG" id="gur:Gura_0616"/>
<evidence type="ECO:0000256" key="2">
    <source>
        <dbReference type="ARBA" id="ARBA00022723"/>
    </source>
</evidence>
<dbReference type="Pfam" id="PF13247">
    <property type="entry name" value="Fer4_11"/>
    <property type="match status" value="1"/>
</dbReference>
<dbReference type="SUPFAM" id="SSF54862">
    <property type="entry name" value="4Fe-4S ferredoxins"/>
    <property type="match status" value="1"/>
</dbReference>
<dbReference type="GO" id="GO:0046872">
    <property type="term" value="F:metal ion binding"/>
    <property type="evidence" value="ECO:0007669"/>
    <property type="project" value="UniProtKB-KW"/>
</dbReference>
<evidence type="ECO:0000256" key="3">
    <source>
        <dbReference type="ARBA" id="ARBA00023004"/>
    </source>
</evidence>
<evidence type="ECO:0000259" key="5">
    <source>
        <dbReference type="PROSITE" id="PS51379"/>
    </source>
</evidence>
<keyword evidence="7" id="KW-1185">Reference proteome</keyword>
<sequence>MKRIFVDYKKCLACKACETACAVEHHPGHSLLATLCDHKTQVNVRVLGIDHEAFPLSCRHCDPADCLNACPSGAISRDQESGAVLLDASLCKACAMCAMVCPFDAISFKVTHRSQYNRDVAYKCDLCNERIKEGKKPACVEACHSGALVYAEHDSMRGKHAAKSLRTYLLGAEGMPPHIELFRELRRKEFARRRGGE</sequence>
<dbReference type="InterPro" id="IPR017900">
    <property type="entry name" value="4Fe4S_Fe_S_CS"/>
</dbReference>
<dbReference type="InterPro" id="IPR050954">
    <property type="entry name" value="ET_IronSulfur_Cluster-Binding"/>
</dbReference>
<dbReference type="PROSITE" id="PS00198">
    <property type="entry name" value="4FE4S_FER_1"/>
    <property type="match status" value="1"/>
</dbReference>
<accession>A5GC65</accession>
<dbReference type="HOGENOM" id="CLU_043374_3_1_7"/>
<keyword evidence="3" id="KW-0408">Iron</keyword>
<dbReference type="AlphaFoldDB" id="A5GC65"/>
<dbReference type="RefSeq" id="WP_011937553.1">
    <property type="nucleotide sequence ID" value="NC_009483.1"/>
</dbReference>
<reference evidence="6 7" key="1">
    <citation type="submission" date="2007-05" db="EMBL/GenBank/DDBJ databases">
        <title>Complete sequence of Geobacter uraniireducens Rf4.</title>
        <authorList>
            <consortium name="US DOE Joint Genome Institute"/>
            <person name="Copeland A."/>
            <person name="Lucas S."/>
            <person name="Lapidus A."/>
            <person name="Barry K."/>
            <person name="Detter J.C."/>
            <person name="Glavina del Rio T."/>
            <person name="Hammon N."/>
            <person name="Israni S."/>
            <person name="Dalin E."/>
            <person name="Tice H."/>
            <person name="Pitluck S."/>
            <person name="Chertkov O."/>
            <person name="Brettin T."/>
            <person name="Bruce D."/>
            <person name="Han C."/>
            <person name="Schmutz J."/>
            <person name="Larimer F."/>
            <person name="Land M."/>
            <person name="Hauser L."/>
            <person name="Kyrpides N."/>
            <person name="Mikhailova N."/>
            <person name="Shelobolina E."/>
            <person name="Aklujkar M."/>
            <person name="Lovley D."/>
            <person name="Richardson P."/>
        </authorList>
    </citation>
    <scope>NUCLEOTIDE SEQUENCE [LARGE SCALE GENOMIC DNA]</scope>
    <source>
        <strain evidence="6 7">Rf4</strain>
    </source>
</reference>
<dbReference type="STRING" id="351605.Gura_0616"/>
<dbReference type="Proteomes" id="UP000006695">
    <property type="component" value="Chromosome"/>
</dbReference>
<organism evidence="6 7">
    <name type="scientific">Geotalea uraniireducens (strain Rf4)</name>
    <name type="common">Geobacter uraniireducens</name>
    <dbReference type="NCBI Taxonomy" id="351605"/>
    <lineage>
        <taxon>Bacteria</taxon>
        <taxon>Pseudomonadati</taxon>
        <taxon>Thermodesulfobacteriota</taxon>
        <taxon>Desulfuromonadia</taxon>
        <taxon>Geobacterales</taxon>
        <taxon>Geobacteraceae</taxon>
        <taxon>Geotalea</taxon>
    </lineage>
</organism>
<evidence type="ECO:0000313" key="6">
    <source>
        <dbReference type="EMBL" id="ABQ24828.1"/>
    </source>
</evidence>
<evidence type="ECO:0000256" key="4">
    <source>
        <dbReference type="ARBA" id="ARBA00023014"/>
    </source>
</evidence>
<dbReference type="Gene3D" id="3.30.70.20">
    <property type="match status" value="2"/>
</dbReference>
<evidence type="ECO:0000256" key="1">
    <source>
        <dbReference type="ARBA" id="ARBA00022485"/>
    </source>
</evidence>